<organism evidence="2 3">
    <name type="scientific">Streptoalloteichus tenebrarius (strain ATCC 17920 / DSM 40477 / JCM 4838 / CBS 697.72 / NBRC 16177 / NCIMB 11028 / NRRL B-12390 / A12253. 1 / ISP 5477)</name>
    <name type="common">Streptomyces tenebrarius</name>
    <dbReference type="NCBI Taxonomy" id="1933"/>
    <lineage>
        <taxon>Bacteria</taxon>
        <taxon>Bacillati</taxon>
        <taxon>Actinomycetota</taxon>
        <taxon>Actinomycetes</taxon>
        <taxon>Pseudonocardiales</taxon>
        <taxon>Pseudonocardiaceae</taxon>
        <taxon>Streptoalloteichus</taxon>
    </lineage>
</organism>
<feature type="compositionally biased region" description="Low complexity" evidence="1">
    <location>
        <begin position="43"/>
        <end position="61"/>
    </location>
</feature>
<evidence type="ECO:0000256" key="1">
    <source>
        <dbReference type="SAM" id="MobiDB-lite"/>
    </source>
</evidence>
<reference evidence="2 3" key="1">
    <citation type="submission" date="2022-06" db="EMBL/GenBank/DDBJ databases">
        <title>Genomic Encyclopedia of Archaeal and Bacterial Type Strains, Phase II (KMG-II): from individual species to whole genera.</title>
        <authorList>
            <person name="Goeker M."/>
        </authorList>
    </citation>
    <scope>NUCLEOTIDE SEQUENCE [LARGE SCALE GENOMIC DNA]</scope>
    <source>
        <strain evidence="2 3">DSM 40477</strain>
    </source>
</reference>
<evidence type="ECO:0008006" key="4">
    <source>
        <dbReference type="Google" id="ProtNLM"/>
    </source>
</evidence>
<evidence type="ECO:0000313" key="3">
    <source>
        <dbReference type="Proteomes" id="UP001205311"/>
    </source>
</evidence>
<name>A0ABT1HUT7_STRSD</name>
<feature type="region of interest" description="Disordered" evidence="1">
    <location>
        <begin position="43"/>
        <end position="78"/>
    </location>
</feature>
<evidence type="ECO:0000313" key="2">
    <source>
        <dbReference type="EMBL" id="MCP2259268.1"/>
    </source>
</evidence>
<dbReference type="EMBL" id="JAMTCP010000015">
    <property type="protein sequence ID" value="MCP2259268.1"/>
    <property type="molecule type" value="Genomic_DNA"/>
</dbReference>
<keyword evidence="3" id="KW-1185">Reference proteome</keyword>
<dbReference type="Proteomes" id="UP001205311">
    <property type="component" value="Unassembled WGS sequence"/>
</dbReference>
<sequence>MVLGMRSWRRAVLVLVALVLPVLVAVAGQVLVDRDEPPRVPVEVRVGVSRPATTSTPGTPGRLPPPPPVGDDDEDDDD</sequence>
<protein>
    <recommendedName>
        <fullName evidence="4">Secreted protein</fullName>
    </recommendedName>
</protein>
<accession>A0ABT1HUT7</accession>
<comment type="caution">
    <text evidence="2">The sequence shown here is derived from an EMBL/GenBank/DDBJ whole genome shotgun (WGS) entry which is preliminary data.</text>
</comment>
<gene>
    <name evidence="2" type="ORF">LX15_002969</name>
</gene>
<proteinExistence type="predicted"/>